<dbReference type="InterPro" id="IPR044855">
    <property type="entry name" value="CoA-Trfase_III_dom3_sf"/>
</dbReference>
<reference evidence="1 2" key="1">
    <citation type="submission" date="2017-04" db="EMBL/GenBank/DDBJ databases">
        <authorList>
            <person name="Afonso C.L."/>
            <person name="Miller P.J."/>
            <person name="Scott M.A."/>
            <person name="Spackman E."/>
            <person name="Goraichik I."/>
            <person name="Dimitrov K.M."/>
            <person name="Suarez D.L."/>
            <person name="Swayne D.E."/>
        </authorList>
    </citation>
    <scope>NUCLEOTIDE SEQUENCE [LARGE SCALE GENOMIC DNA]</scope>
    <source>
        <strain evidence="1 2">USBA 355</strain>
    </source>
</reference>
<dbReference type="Proteomes" id="UP000192917">
    <property type="component" value="Unassembled WGS sequence"/>
</dbReference>
<dbReference type="InterPro" id="IPR023606">
    <property type="entry name" value="CoA-Trfase_III_dom_1_sf"/>
</dbReference>
<dbReference type="InterPro" id="IPR003673">
    <property type="entry name" value="CoA-Trfase_fam_III"/>
</dbReference>
<dbReference type="GO" id="GO:0003824">
    <property type="term" value="F:catalytic activity"/>
    <property type="evidence" value="ECO:0007669"/>
    <property type="project" value="InterPro"/>
</dbReference>
<keyword evidence="2" id="KW-1185">Reference proteome</keyword>
<proteinExistence type="predicted"/>
<dbReference type="Pfam" id="PF02515">
    <property type="entry name" value="CoA_transf_3"/>
    <property type="match status" value="1"/>
</dbReference>
<evidence type="ECO:0000313" key="2">
    <source>
        <dbReference type="Proteomes" id="UP000192917"/>
    </source>
</evidence>
<accession>A0A1Y6CI53</accession>
<evidence type="ECO:0000313" key="1">
    <source>
        <dbReference type="EMBL" id="SMF65913.1"/>
    </source>
</evidence>
<name>A0A1Y6CI53_9PROT</name>
<dbReference type="PANTHER" id="PTHR48228">
    <property type="entry name" value="SUCCINYL-COA--D-CITRAMALATE COA-TRANSFERASE"/>
    <property type="match status" value="1"/>
</dbReference>
<dbReference type="STRING" id="560819.SAMN05428998_12663"/>
<dbReference type="Gene3D" id="3.30.1540.10">
    <property type="entry name" value="formyl-coa transferase, domain 3"/>
    <property type="match status" value="1"/>
</dbReference>
<gene>
    <name evidence="1" type="ORF">SAMN05428998_12663</name>
</gene>
<dbReference type="SUPFAM" id="SSF89796">
    <property type="entry name" value="CoA-transferase family III (CaiB/BaiF)"/>
    <property type="match status" value="1"/>
</dbReference>
<dbReference type="PANTHER" id="PTHR48228:SF5">
    <property type="entry name" value="ALPHA-METHYLACYL-COA RACEMASE"/>
    <property type="match status" value="1"/>
</dbReference>
<dbReference type="AlphaFoldDB" id="A0A1Y6CI53"/>
<dbReference type="InterPro" id="IPR050509">
    <property type="entry name" value="CoA-transferase_III"/>
</dbReference>
<dbReference type="EMBL" id="FWZX01000026">
    <property type="protein sequence ID" value="SMF65913.1"/>
    <property type="molecule type" value="Genomic_DNA"/>
</dbReference>
<sequence>MGPLSGIRVLELAGIGPGPFAAMLLADLGAEVLRIQRPGSEVDPRDMTHRGKSVLHLDLRDAADRTHFAELASQADILIEGFRPGVMERLGFGPEDLRRGNPRLVYGRMTGWGQDGPLARSAGHDLTYIALSGLLSALGGRGEPPSPPLNLVGDYGGGALFLAFGLLAARLRAERTGRGDVVDAAILDSANLFAGIFHSLAERGRWTGEPGTNLIDGGAPFYNVYRCKDGLDIAVAPLEPQFHEVFAARLGDEAPEVPDRSDPAVWPELKARYAALFATRERDEWCRLFEGSDACVAPVLTFAEAPHHPQNVARKAYDIRGAEIRPRPAPRFAEAGSPVLEPPVVLARDAEAGWPAATRRRGWSR</sequence>
<dbReference type="Gene3D" id="3.40.50.10540">
    <property type="entry name" value="Crotonobetainyl-coa:carnitine coa-transferase, domain 1"/>
    <property type="match status" value="1"/>
</dbReference>
<organism evidence="1 2">
    <name type="scientific">Tistlia consotensis USBA 355</name>
    <dbReference type="NCBI Taxonomy" id="560819"/>
    <lineage>
        <taxon>Bacteria</taxon>
        <taxon>Pseudomonadati</taxon>
        <taxon>Pseudomonadota</taxon>
        <taxon>Alphaproteobacteria</taxon>
        <taxon>Rhodospirillales</taxon>
        <taxon>Rhodovibrionaceae</taxon>
        <taxon>Tistlia</taxon>
    </lineage>
</organism>
<protein>
    <submittedName>
        <fullName evidence="1">Alpha-methylacyl-CoA racemase</fullName>
    </submittedName>
</protein>